<comment type="subcellular location">
    <subcellularLocation>
        <location evidence="2">Cytoplasm</location>
    </subcellularLocation>
    <subcellularLocation>
        <location evidence="1">Nucleus</location>
    </subcellularLocation>
</comment>
<organism evidence="7">
    <name type="scientific">Cryptosporidium hominis</name>
    <dbReference type="NCBI Taxonomy" id="237895"/>
    <lineage>
        <taxon>Eukaryota</taxon>
        <taxon>Sar</taxon>
        <taxon>Alveolata</taxon>
        <taxon>Apicomplexa</taxon>
        <taxon>Conoidasida</taxon>
        <taxon>Coccidia</taxon>
        <taxon>Eucoccidiorida</taxon>
        <taxon>Eimeriorina</taxon>
        <taxon>Cryptosporidiidae</taxon>
        <taxon>Cryptosporidium</taxon>
    </lineage>
</organism>
<evidence type="ECO:0000259" key="6">
    <source>
        <dbReference type="PROSITE" id="PS51917"/>
    </source>
</evidence>
<dbReference type="EMBL" id="LN877951">
    <property type="protein sequence ID" value="CUV06038.1"/>
    <property type="molecule type" value="Genomic_DNA"/>
</dbReference>
<accession>A0A0S4TEY5</accession>
<evidence type="ECO:0000256" key="3">
    <source>
        <dbReference type="ARBA" id="ARBA00022490"/>
    </source>
</evidence>
<evidence type="ECO:0000313" key="8">
    <source>
        <dbReference type="EMBL" id="PPS94149.1"/>
    </source>
</evidence>
<dbReference type="VEuPathDB" id="CryptoDB:GY17_00002928"/>
<protein>
    <submittedName>
        <fullName evidence="8">26S proteasome complex ubiquitin receptor subunit Rpn13</fullName>
    </submittedName>
</protein>
<proteinExistence type="predicted"/>
<dbReference type="PROSITE" id="PS51917">
    <property type="entry name" value="PRU"/>
    <property type="match status" value="1"/>
</dbReference>
<evidence type="ECO:0000313" key="7">
    <source>
        <dbReference type="EMBL" id="CUV06038.1"/>
    </source>
</evidence>
<reference evidence="8 9" key="1">
    <citation type="submission" date="2014-11" db="EMBL/GenBank/DDBJ databases">
        <title>Comparative genomic analysis of Cryptosporidium hominis reveals occurrence of genetic recombination in virulent subtypes.</title>
        <authorList>
            <person name="Guo Y."/>
            <person name="Tang K."/>
            <person name="Frace M."/>
            <person name="Li N."/>
            <person name="Roellig D.M."/>
            <person name="Sammons S."/>
            <person name="Knipe K."/>
            <person name="Rowe L."/>
            <person name="Feng Y."/>
            <person name="Xiao L."/>
        </authorList>
    </citation>
    <scope>NUCLEOTIDE SEQUENCE [LARGE SCALE GENOMIC DNA]</scope>
    <source>
        <strain evidence="8">30976</strain>
    </source>
</reference>
<dbReference type="Gene3D" id="1.10.2020.20">
    <property type="match status" value="1"/>
</dbReference>
<dbReference type="AlphaFoldDB" id="A0A0S4TEY5"/>
<dbReference type="PANTHER" id="PTHR12225">
    <property type="entry name" value="ADHESION REGULATING MOLECULE 1 110 KDA CELL MEMBRANE GLYCOPROTEIN"/>
    <property type="match status" value="1"/>
</dbReference>
<dbReference type="VEuPathDB" id="CryptoDB:Chro.50345"/>
<dbReference type="Pfam" id="PF04683">
    <property type="entry name" value="Rpn13_ADRM1_Pru"/>
    <property type="match status" value="1"/>
</dbReference>
<dbReference type="Proteomes" id="UP000199752">
    <property type="component" value="Chromosome 5"/>
</dbReference>
<evidence type="ECO:0000256" key="5">
    <source>
        <dbReference type="ARBA" id="ARBA00023242"/>
    </source>
</evidence>
<dbReference type="InterPro" id="IPR044868">
    <property type="entry name" value="Rpn13/ADRM1_Pru"/>
</dbReference>
<dbReference type="Proteomes" id="UP001429100">
    <property type="component" value="Unassembled WGS sequence"/>
</dbReference>
<sequence length="240" mass="28101">MQESIHVIKEYKVGKMTWDGKIVKACTDKGKLQFIKESDGNKHKIRWYNIDKQINEDEIIVENEINFDIIKESKSNNVFVLKKNSKPLSIYWIQDSKLILDDLINDLNTQIKLITNNLNETIRSVLEQMNNNNNNKRRISISEILTSEIINELKQDQDLIEELKEHMPSNQRNLQDINSVINCPQVKYTMRLLDESIYSEQIFTLSTALGLDINFDSLINKNPMQVFINALNKKYNPEKK</sequence>
<name>A0A0S4TEY5_CRYHO</name>
<evidence type="ECO:0000256" key="1">
    <source>
        <dbReference type="ARBA" id="ARBA00004123"/>
    </source>
</evidence>
<feature type="domain" description="Pru" evidence="6">
    <location>
        <begin position="3"/>
        <end position="114"/>
    </location>
</feature>
<evidence type="ECO:0000256" key="4">
    <source>
        <dbReference type="ARBA" id="ARBA00022942"/>
    </source>
</evidence>
<dbReference type="EMBL" id="JTAI01000009">
    <property type="protein sequence ID" value="PPS94149.1"/>
    <property type="molecule type" value="Genomic_DNA"/>
</dbReference>
<reference evidence="8 9" key="3">
    <citation type="submission" date="2017-10" db="EMBL/GenBank/DDBJ databases">
        <title>Consistent, comparative and evidence-based genome annotation and re-annotation for the closely-related species, Cryptosporidium parvum, C. hominis and C. tyzzeri.</title>
        <authorList>
            <person name="Baptista R.P."/>
            <person name="Li Y."/>
            <person name="Sateriale A."/>
            <person name="Striepen B."/>
            <person name="Kissinger J.C."/>
        </authorList>
    </citation>
    <scope>NUCLEOTIDE SEQUENCE [LARGE SCALE GENOMIC DNA]</scope>
    <source>
        <strain evidence="8">30976</strain>
    </source>
</reference>
<dbReference type="InterPro" id="IPR032368">
    <property type="entry name" value="RPN13_DEUBAD"/>
</dbReference>
<dbReference type="VEuPathDB" id="CryptoDB:CHUDEA5_480"/>
<dbReference type="GO" id="GO:0008541">
    <property type="term" value="C:proteasome regulatory particle, lid subcomplex"/>
    <property type="evidence" value="ECO:0007669"/>
    <property type="project" value="TreeGrafter"/>
</dbReference>
<dbReference type="VEuPathDB" id="CryptoDB:ChTU502y2012_385g0350"/>
<dbReference type="Pfam" id="PF16550">
    <property type="entry name" value="RPN13_C"/>
    <property type="match status" value="1"/>
</dbReference>
<gene>
    <name evidence="7" type="ORF">CHUDEA5_480</name>
    <name evidence="8" type="ORF">GY17_00002928</name>
</gene>
<dbReference type="GO" id="GO:0061133">
    <property type="term" value="F:endopeptidase activator activity"/>
    <property type="evidence" value="ECO:0007669"/>
    <property type="project" value="TreeGrafter"/>
</dbReference>
<dbReference type="GO" id="GO:0070628">
    <property type="term" value="F:proteasome binding"/>
    <property type="evidence" value="ECO:0007669"/>
    <property type="project" value="TreeGrafter"/>
</dbReference>
<evidence type="ECO:0000313" key="9">
    <source>
        <dbReference type="Proteomes" id="UP001429100"/>
    </source>
</evidence>
<dbReference type="GO" id="GO:0005634">
    <property type="term" value="C:nucleus"/>
    <property type="evidence" value="ECO:0007669"/>
    <property type="project" value="UniProtKB-SubCell"/>
</dbReference>
<dbReference type="InterPro" id="IPR038108">
    <property type="entry name" value="RPN13_DEUBAD_sf"/>
</dbReference>
<keyword evidence="3" id="KW-0963">Cytoplasm</keyword>
<reference evidence="7" key="2">
    <citation type="submission" date="2015-08" db="EMBL/GenBank/DDBJ databases">
        <authorList>
            <person name="Babu N.S."/>
            <person name="Beckwith C.J."/>
            <person name="Beseler K.G."/>
            <person name="Brison A."/>
            <person name="Carone J.V."/>
            <person name="Caskin T.P."/>
            <person name="Diamond M."/>
            <person name="Durham M.E."/>
            <person name="Foxe J.M."/>
            <person name="Go M."/>
            <person name="Henderson B.A."/>
            <person name="Jones I.B."/>
            <person name="McGettigan J.A."/>
            <person name="Micheletti S.J."/>
            <person name="Nasrallah M.E."/>
            <person name="Ortiz D."/>
            <person name="Piller C.R."/>
            <person name="Privatt S.R."/>
            <person name="Schneider S.L."/>
            <person name="Sharp S."/>
            <person name="Smith T.C."/>
            <person name="Stanton J.D."/>
            <person name="Ullery H.E."/>
            <person name="Wilson R.J."/>
            <person name="Serrano M.G."/>
            <person name="Buck G."/>
            <person name="Lee V."/>
            <person name="Wang Y."/>
            <person name="Carvalho R."/>
            <person name="Voegtly L."/>
            <person name="Shi R."/>
            <person name="Duckworth R."/>
            <person name="Johnson A."/>
            <person name="Loviza R."/>
            <person name="Walstead R."/>
            <person name="Shah Z."/>
            <person name="Kiflezghi M."/>
            <person name="Wade K."/>
            <person name="Ball S.L."/>
            <person name="Bradley K.W."/>
            <person name="Asai D.J."/>
            <person name="Bowman C.A."/>
            <person name="Russell D.A."/>
            <person name="Pope W.H."/>
            <person name="Jacobs-Sera D."/>
            <person name="Hendrix R.W."/>
            <person name="Hatfull G.F."/>
        </authorList>
    </citation>
    <scope>NUCLEOTIDE SEQUENCE [LARGE SCALE GENOMIC DNA]</scope>
</reference>
<dbReference type="Gene3D" id="2.30.29.70">
    <property type="entry name" value="Proteasomal ubiquitin receptor Rpn13/ADRM1"/>
    <property type="match status" value="1"/>
</dbReference>
<dbReference type="PANTHER" id="PTHR12225:SF0">
    <property type="entry name" value="PROTEASOMAL UBIQUITIN RECEPTOR ADRM1"/>
    <property type="match status" value="1"/>
</dbReference>
<keyword evidence="9" id="KW-1185">Reference proteome</keyword>
<keyword evidence="4 8" id="KW-0647">Proteasome</keyword>
<evidence type="ECO:0000256" key="2">
    <source>
        <dbReference type="ARBA" id="ARBA00004496"/>
    </source>
</evidence>
<dbReference type="InterPro" id="IPR006773">
    <property type="entry name" value="Rpn13/ADRM1"/>
</dbReference>
<dbReference type="GO" id="GO:0005737">
    <property type="term" value="C:cytoplasm"/>
    <property type="evidence" value="ECO:0007669"/>
    <property type="project" value="UniProtKB-SubCell"/>
</dbReference>
<keyword evidence="8" id="KW-0675">Receptor</keyword>
<dbReference type="InterPro" id="IPR038633">
    <property type="entry name" value="Rpn13/ADRM1_Pru_sf"/>
</dbReference>
<keyword evidence="5" id="KW-0539">Nucleus</keyword>